<evidence type="ECO:0000313" key="3">
    <source>
        <dbReference type="RefSeq" id="XP_022308385.1"/>
    </source>
</evidence>
<accession>A0A8B8BYK1</accession>
<gene>
    <name evidence="3" type="primary">LOC111114384</name>
</gene>
<dbReference type="AlphaFoldDB" id="A0A8B8BYK1"/>
<organism evidence="2 3">
    <name type="scientific">Crassostrea virginica</name>
    <name type="common">Eastern oyster</name>
    <dbReference type="NCBI Taxonomy" id="6565"/>
    <lineage>
        <taxon>Eukaryota</taxon>
        <taxon>Metazoa</taxon>
        <taxon>Spiralia</taxon>
        <taxon>Lophotrochozoa</taxon>
        <taxon>Mollusca</taxon>
        <taxon>Bivalvia</taxon>
        <taxon>Autobranchia</taxon>
        <taxon>Pteriomorphia</taxon>
        <taxon>Ostreida</taxon>
        <taxon>Ostreoidea</taxon>
        <taxon>Ostreidae</taxon>
        <taxon>Crassostrea</taxon>
    </lineage>
</organism>
<dbReference type="KEGG" id="cvn:111114384"/>
<keyword evidence="1" id="KW-1133">Transmembrane helix</keyword>
<dbReference type="RefSeq" id="XP_022308385.1">
    <property type="nucleotide sequence ID" value="XM_022452677.1"/>
</dbReference>
<feature type="transmembrane region" description="Helical" evidence="1">
    <location>
        <begin position="203"/>
        <end position="225"/>
    </location>
</feature>
<dbReference type="Proteomes" id="UP000694844">
    <property type="component" value="Chromosome 9"/>
</dbReference>
<dbReference type="OrthoDB" id="10252017at2759"/>
<proteinExistence type="predicted"/>
<keyword evidence="1" id="KW-0812">Transmembrane</keyword>
<dbReference type="Gene3D" id="2.170.300.10">
    <property type="entry name" value="Tie2 ligand-binding domain superfamily"/>
    <property type="match status" value="1"/>
</dbReference>
<evidence type="ECO:0000313" key="2">
    <source>
        <dbReference type="Proteomes" id="UP000694844"/>
    </source>
</evidence>
<protein>
    <submittedName>
        <fullName evidence="3">Uncharacterized protein LOC111114384</fullName>
    </submittedName>
</protein>
<dbReference type="GeneID" id="111114384"/>
<keyword evidence="1" id="KW-0472">Membrane</keyword>
<sequence length="271" mass="30235">MDVNRIGTGQGVMNVLMDITTEIVVNYADIAKIKAHAIKSTELVKADVCQTFSHLYVKIAWMDFTIQLVQLSADVVNITHIVTNRTGTALEIVPEILNRLSVKNAYMDFMERNVIFNVDTVDKRRYVITVMDPATMGVNLTLTELDVILSDICSPHYYGSDCNTPCGQCKGDDVCDHVTGYCPHGCKPYWTGPRCDESNIKEIVLYVTIGVLAALLVLSVGVIIYQRRKISGFLRNRRQTDNAQSPVQSQNYDSVTSSEDVHVYTTLDSVK</sequence>
<reference evidence="3" key="1">
    <citation type="submission" date="2025-08" db="UniProtKB">
        <authorList>
            <consortium name="RefSeq"/>
        </authorList>
    </citation>
    <scope>IDENTIFICATION</scope>
    <source>
        <tissue evidence="3">Whole sample</tissue>
    </source>
</reference>
<keyword evidence="2" id="KW-1185">Reference proteome</keyword>
<evidence type="ECO:0000256" key="1">
    <source>
        <dbReference type="SAM" id="Phobius"/>
    </source>
</evidence>
<name>A0A8B8BYK1_CRAVI</name>